<keyword evidence="2" id="KW-1185">Reference proteome</keyword>
<gene>
    <name evidence="1" type="ORF">TCM_016390</name>
</gene>
<dbReference type="Gene3D" id="2.40.30.10">
    <property type="entry name" value="Translation factors"/>
    <property type="match status" value="1"/>
</dbReference>
<name>A0A061G676_THECC</name>
<evidence type="ECO:0000313" key="2">
    <source>
        <dbReference type="Proteomes" id="UP000026915"/>
    </source>
</evidence>
<proteinExistence type="predicted"/>
<organism evidence="1 2">
    <name type="scientific">Theobroma cacao</name>
    <name type="common">Cacao</name>
    <name type="synonym">Cocoa</name>
    <dbReference type="NCBI Taxonomy" id="3641"/>
    <lineage>
        <taxon>Eukaryota</taxon>
        <taxon>Viridiplantae</taxon>
        <taxon>Streptophyta</taxon>
        <taxon>Embryophyta</taxon>
        <taxon>Tracheophyta</taxon>
        <taxon>Spermatophyta</taxon>
        <taxon>Magnoliopsida</taxon>
        <taxon>eudicotyledons</taxon>
        <taxon>Gunneridae</taxon>
        <taxon>Pentapetalae</taxon>
        <taxon>rosids</taxon>
        <taxon>malvids</taxon>
        <taxon>Malvales</taxon>
        <taxon>Malvaceae</taxon>
        <taxon>Byttnerioideae</taxon>
        <taxon>Theobroma</taxon>
    </lineage>
</organism>
<accession>A0A061G676</accession>
<dbReference type="eggNOG" id="KOG1145">
    <property type="taxonomic scope" value="Eukaryota"/>
</dbReference>
<dbReference type="HOGENOM" id="CLU_1404735_0_0_1"/>
<protein>
    <submittedName>
        <fullName evidence="1">Uncharacterized protein</fullName>
    </submittedName>
</protein>
<dbReference type="InParanoid" id="A0A061G676"/>
<reference evidence="1 2" key="1">
    <citation type="journal article" date="2013" name="Genome Biol.">
        <title>The genome sequence of the most widely cultivated cacao type and its use to identify candidate genes regulating pod color.</title>
        <authorList>
            <person name="Motamayor J.C."/>
            <person name="Mockaitis K."/>
            <person name="Schmutz J."/>
            <person name="Haiminen N."/>
            <person name="Iii D.L."/>
            <person name="Cornejo O."/>
            <person name="Findley S.D."/>
            <person name="Zheng P."/>
            <person name="Utro F."/>
            <person name="Royaert S."/>
            <person name="Saski C."/>
            <person name="Jenkins J."/>
            <person name="Podicheti R."/>
            <person name="Zhao M."/>
            <person name="Scheffler B.E."/>
            <person name="Stack J.C."/>
            <person name="Feltus F.A."/>
            <person name="Mustiga G.M."/>
            <person name="Amores F."/>
            <person name="Phillips W."/>
            <person name="Marelli J.P."/>
            <person name="May G.D."/>
            <person name="Shapiro H."/>
            <person name="Ma J."/>
            <person name="Bustamante C.D."/>
            <person name="Schnell R.J."/>
            <person name="Main D."/>
            <person name="Gilbert D."/>
            <person name="Parida L."/>
            <person name="Kuhn D.N."/>
        </authorList>
    </citation>
    <scope>NUCLEOTIDE SEQUENCE [LARGE SCALE GENOMIC DNA]</scope>
    <source>
        <strain evidence="2">cv. Matina 1-6</strain>
    </source>
</reference>
<dbReference type="Proteomes" id="UP000026915">
    <property type="component" value="Chromosome 3"/>
</dbReference>
<dbReference type="EMBL" id="CM001881">
    <property type="protein sequence ID" value="EOY24923.1"/>
    <property type="molecule type" value="Genomic_DNA"/>
</dbReference>
<evidence type="ECO:0000313" key="1">
    <source>
        <dbReference type="EMBL" id="EOY24923.1"/>
    </source>
</evidence>
<dbReference type="AlphaFoldDB" id="A0A061G676"/>
<sequence length="194" mass="21949">MKNAGNHDSPHSLPMMVDKAPRVAMEAKVLDIFELKGKEQDKGRGCKDCNCLVIDGRVFESSTMMLLRSGEVVFEGSCTSLKQEKHDVGKSSYALCLESEQLRDQILLIQGSAPHPGLKTPFSHTIAKLESLTSKMNYFRLMKNPLDFIWIWVFEKKEKRFRDGGPPEMGDIRCYRGLKLPKARSPEKAPHHMA</sequence>
<dbReference type="Gramene" id="EOY24923">
    <property type="protein sequence ID" value="EOY24923"/>
    <property type="gene ID" value="TCM_016390"/>
</dbReference>
<dbReference type="STRING" id="3641.A0A061G676"/>